<keyword evidence="2" id="KW-0677">Repeat</keyword>
<protein>
    <recommendedName>
        <fullName evidence="4">Calponin-homology (CH) domain-containing protein</fullName>
    </recommendedName>
</protein>
<evidence type="ECO:0000313" key="5">
    <source>
        <dbReference type="EMBL" id="KAK9142535.1"/>
    </source>
</evidence>
<dbReference type="PANTHER" id="PTHR19961">
    <property type="entry name" value="FIMBRIN/PLASTIN"/>
    <property type="match status" value="1"/>
</dbReference>
<evidence type="ECO:0000256" key="2">
    <source>
        <dbReference type="ARBA" id="ARBA00022737"/>
    </source>
</evidence>
<evidence type="ECO:0000256" key="3">
    <source>
        <dbReference type="ARBA" id="ARBA00023203"/>
    </source>
</evidence>
<proteinExistence type="predicted"/>
<sequence length="169" mass="18758">MQAIFDAIDKRIENKSLITELNLSALPCLYDYDVQLIKILNLRFHSQGQGKEMTDADILNWANNKVKSTGRNSQMDSFKDKSLSDGVFFLELLSVVEPRVVNWSVVTKGEDDPIDPNQFNGFGLGLKGYWFALGSSNLRTDGQSKVSAVRPAPAPALVLLATLIGRELR</sequence>
<evidence type="ECO:0000256" key="1">
    <source>
        <dbReference type="ARBA" id="ARBA00011385"/>
    </source>
</evidence>
<dbReference type="GO" id="GO:0051015">
    <property type="term" value="F:actin filament binding"/>
    <property type="evidence" value="ECO:0007669"/>
    <property type="project" value="InterPro"/>
</dbReference>
<comment type="subunit">
    <text evidence="1">Interacts with F-actin.</text>
</comment>
<dbReference type="EMBL" id="JBBNAF010000005">
    <property type="protein sequence ID" value="KAK9142535.1"/>
    <property type="molecule type" value="Genomic_DNA"/>
</dbReference>
<dbReference type="InterPro" id="IPR039959">
    <property type="entry name" value="Fimbrin/Plastin"/>
</dbReference>
<dbReference type="GO" id="GO:0032432">
    <property type="term" value="C:actin filament bundle"/>
    <property type="evidence" value="ECO:0007669"/>
    <property type="project" value="TreeGrafter"/>
</dbReference>
<feature type="domain" description="Calponin-homology (CH)" evidence="4">
    <location>
        <begin position="52"/>
        <end position="168"/>
    </location>
</feature>
<dbReference type="GO" id="GO:0005737">
    <property type="term" value="C:cytoplasm"/>
    <property type="evidence" value="ECO:0007669"/>
    <property type="project" value="TreeGrafter"/>
</dbReference>
<organism evidence="5 6">
    <name type="scientific">Stephania yunnanensis</name>
    <dbReference type="NCBI Taxonomy" id="152371"/>
    <lineage>
        <taxon>Eukaryota</taxon>
        <taxon>Viridiplantae</taxon>
        <taxon>Streptophyta</taxon>
        <taxon>Embryophyta</taxon>
        <taxon>Tracheophyta</taxon>
        <taxon>Spermatophyta</taxon>
        <taxon>Magnoliopsida</taxon>
        <taxon>Ranunculales</taxon>
        <taxon>Menispermaceae</taxon>
        <taxon>Menispermoideae</taxon>
        <taxon>Cissampelideae</taxon>
        <taxon>Stephania</taxon>
    </lineage>
</organism>
<dbReference type="InterPro" id="IPR036872">
    <property type="entry name" value="CH_dom_sf"/>
</dbReference>
<evidence type="ECO:0000313" key="6">
    <source>
        <dbReference type="Proteomes" id="UP001420932"/>
    </source>
</evidence>
<keyword evidence="6" id="KW-1185">Reference proteome</keyword>
<reference evidence="5 6" key="1">
    <citation type="submission" date="2024-01" db="EMBL/GenBank/DDBJ databases">
        <title>Genome assemblies of Stephania.</title>
        <authorList>
            <person name="Yang L."/>
        </authorList>
    </citation>
    <scope>NUCLEOTIDE SEQUENCE [LARGE SCALE GENOMIC DNA]</scope>
    <source>
        <strain evidence="5">YNDBR</strain>
        <tissue evidence="5">Leaf</tissue>
    </source>
</reference>
<accession>A0AAP0JZH9</accession>
<gene>
    <name evidence="5" type="ORF">Syun_011935</name>
</gene>
<dbReference type="PANTHER" id="PTHR19961:SF79">
    <property type="entry name" value="FIMBRIN-5"/>
    <property type="match status" value="1"/>
</dbReference>
<dbReference type="Proteomes" id="UP001420932">
    <property type="component" value="Unassembled WGS sequence"/>
</dbReference>
<comment type="caution">
    <text evidence="5">The sequence shown here is derived from an EMBL/GenBank/DDBJ whole genome shotgun (WGS) entry which is preliminary data.</text>
</comment>
<dbReference type="GO" id="GO:0051639">
    <property type="term" value="P:actin filament network formation"/>
    <property type="evidence" value="ECO:0007669"/>
    <property type="project" value="TreeGrafter"/>
</dbReference>
<dbReference type="GO" id="GO:0051017">
    <property type="term" value="P:actin filament bundle assembly"/>
    <property type="evidence" value="ECO:0007669"/>
    <property type="project" value="InterPro"/>
</dbReference>
<dbReference type="Gene3D" id="1.10.418.10">
    <property type="entry name" value="Calponin-like domain"/>
    <property type="match status" value="1"/>
</dbReference>
<name>A0AAP0JZH9_9MAGN</name>
<dbReference type="GO" id="GO:0005884">
    <property type="term" value="C:actin filament"/>
    <property type="evidence" value="ECO:0007669"/>
    <property type="project" value="TreeGrafter"/>
</dbReference>
<dbReference type="AlphaFoldDB" id="A0AAP0JZH9"/>
<dbReference type="InterPro" id="IPR001715">
    <property type="entry name" value="CH_dom"/>
</dbReference>
<dbReference type="Pfam" id="PF00307">
    <property type="entry name" value="CH"/>
    <property type="match status" value="1"/>
</dbReference>
<keyword evidence="3" id="KW-0009">Actin-binding</keyword>
<evidence type="ECO:0000259" key="4">
    <source>
        <dbReference type="PROSITE" id="PS50021"/>
    </source>
</evidence>
<dbReference type="SUPFAM" id="SSF47576">
    <property type="entry name" value="Calponin-homology domain, CH-domain"/>
    <property type="match status" value="1"/>
</dbReference>
<dbReference type="PROSITE" id="PS50021">
    <property type="entry name" value="CH"/>
    <property type="match status" value="1"/>
</dbReference>